<feature type="compositionally biased region" description="Polar residues" evidence="7">
    <location>
        <begin position="76"/>
        <end position="85"/>
    </location>
</feature>
<keyword evidence="5" id="KW-0418">Kinase</keyword>
<dbReference type="GO" id="GO:0005737">
    <property type="term" value="C:cytoplasm"/>
    <property type="evidence" value="ECO:0007669"/>
    <property type="project" value="TreeGrafter"/>
</dbReference>
<dbReference type="InterPro" id="IPR000719">
    <property type="entry name" value="Prot_kinase_dom"/>
</dbReference>
<dbReference type="GO" id="GO:0035556">
    <property type="term" value="P:intracellular signal transduction"/>
    <property type="evidence" value="ECO:0007669"/>
    <property type="project" value="TreeGrafter"/>
</dbReference>
<keyword evidence="6" id="KW-0067">ATP-binding</keyword>
<comment type="similarity">
    <text evidence="1">Belongs to the protein kinase superfamily. CAMK Ser/Thr protein kinase family. NIM1 subfamily.</text>
</comment>
<evidence type="ECO:0000256" key="5">
    <source>
        <dbReference type="ARBA" id="ARBA00022777"/>
    </source>
</evidence>
<feature type="region of interest" description="Disordered" evidence="7">
    <location>
        <begin position="245"/>
        <end position="279"/>
    </location>
</feature>
<evidence type="ECO:0000259" key="8">
    <source>
        <dbReference type="PROSITE" id="PS50011"/>
    </source>
</evidence>
<dbReference type="PANTHER" id="PTHR24346">
    <property type="entry name" value="MAP/MICROTUBULE AFFINITY-REGULATING KINASE"/>
    <property type="match status" value="1"/>
</dbReference>
<accession>A0A0C9UFV7</accession>
<sequence length="693" mass="76812">MSDPISSYPAVMLHGVNDRRIGDNEEVVIAPSSSEGRIVFSPPLSRSPSPYKRRPQPLDEVEPRVLGQKTLDFFSNPFTTSSSYPTPIHKEHPRTDRTSTISSFSSSSSSSSSSSATSFDDDPDRPPSPVRPDSLTYGFFFKEHVPPPAELPPPRTGLLKIPRLERFFPSRVGRRLRGSEGWGFAEPGSGGGMGDFLLVDPDYNTVGPPPPCMAPSLKIDVEPIGSPESLIRDFIMLDDLPSMVSSPVPSSPLTESPPPLTPSPPLTPESPTPKAEKDEMEFEELKLDGPVVFAEGMIIGNELLFQLIRLLGIGAFSNVWLARDILHKLERVGDRPKTDIKKRERLEARRGDRTAHGLRPPISYPPTGTSLERSSSIYFKAKSAVARSDKNAMTQEDHDYGRLVALKMIDRTLCDTDDRTRISFMREVEILRHISHPSIVSYLYSFSIPTHHCLVLEALQGGELFDLMGQADNYSRMTEPLVRRIYGELCNAVGWMHSVDLVHRDVKLENILFTTNPFLPNAVLPSPTCPLIKLTDFGLARFIDPAQPMLTTRCGSESYAAPELIMCKPYDGRQTDAWACGVVLYALGTCVLPFDNPPNGGMSDTRRAFLSRIARVGYSWPRYEDAPLATEGLRDVVKRFLVKDPVRRATLAEIWDEPWMRGEGAPPPPVEAGRLVGGEVPMVAREESMPLPL</sequence>
<keyword evidence="4" id="KW-0547">Nucleotide-binding</keyword>
<dbReference type="OrthoDB" id="289250at2759"/>
<evidence type="ECO:0000256" key="4">
    <source>
        <dbReference type="ARBA" id="ARBA00022741"/>
    </source>
</evidence>
<dbReference type="AlphaFoldDB" id="A0A0C9UFV7"/>
<feature type="compositionally biased region" description="Low complexity" evidence="7">
    <location>
        <begin position="98"/>
        <end position="118"/>
    </location>
</feature>
<dbReference type="PROSITE" id="PS00108">
    <property type="entry name" value="PROTEIN_KINASE_ST"/>
    <property type="match status" value="1"/>
</dbReference>
<proteinExistence type="inferred from homology"/>
<dbReference type="PANTHER" id="PTHR24346:SF82">
    <property type="entry name" value="KP78A-RELATED"/>
    <property type="match status" value="1"/>
</dbReference>
<dbReference type="InterPro" id="IPR011009">
    <property type="entry name" value="Kinase-like_dom_sf"/>
</dbReference>
<keyword evidence="10" id="KW-1185">Reference proteome</keyword>
<feature type="compositionally biased region" description="Low complexity" evidence="7">
    <location>
        <begin position="245"/>
        <end position="254"/>
    </location>
</feature>
<protein>
    <recommendedName>
        <fullName evidence="8">Protein kinase domain-containing protein</fullName>
    </recommendedName>
</protein>
<feature type="compositionally biased region" description="Basic and acidic residues" evidence="7">
    <location>
        <begin position="88"/>
        <end position="97"/>
    </location>
</feature>
<reference evidence="9 10" key="1">
    <citation type="submission" date="2014-06" db="EMBL/GenBank/DDBJ databases">
        <title>Evolutionary Origins and Diversification of the Mycorrhizal Mutualists.</title>
        <authorList>
            <consortium name="DOE Joint Genome Institute"/>
            <consortium name="Mycorrhizal Genomics Consortium"/>
            <person name="Kohler A."/>
            <person name="Kuo A."/>
            <person name="Nagy L.G."/>
            <person name="Floudas D."/>
            <person name="Copeland A."/>
            <person name="Barry K.W."/>
            <person name="Cichocki N."/>
            <person name="Veneault-Fourrey C."/>
            <person name="LaButti K."/>
            <person name="Lindquist E.A."/>
            <person name="Lipzen A."/>
            <person name="Lundell T."/>
            <person name="Morin E."/>
            <person name="Murat C."/>
            <person name="Riley R."/>
            <person name="Ohm R."/>
            <person name="Sun H."/>
            <person name="Tunlid A."/>
            <person name="Henrissat B."/>
            <person name="Grigoriev I.V."/>
            <person name="Hibbett D.S."/>
            <person name="Martin F."/>
        </authorList>
    </citation>
    <scope>NUCLEOTIDE SEQUENCE [LARGE SCALE GENOMIC DNA]</scope>
    <source>
        <strain evidence="9 10">SS14</strain>
    </source>
</reference>
<name>A0A0C9UFV7_SPHS4</name>
<evidence type="ECO:0000256" key="3">
    <source>
        <dbReference type="ARBA" id="ARBA00022679"/>
    </source>
</evidence>
<dbReference type="SUPFAM" id="SSF56112">
    <property type="entry name" value="Protein kinase-like (PK-like)"/>
    <property type="match status" value="1"/>
</dbReference>
<dbReference type="HOGENOM" id="CLU_008775_1_0_1"/>
<evidence type="ECO:0000256" key="1">
    <source>
        <dbReference type="ARBA" id="ARBA00010791"/>
    </source>
</evidence>
<keyword evidence="2" id="KW-0723">Serine/threonine-protein kinase</keyword>
<dbReference type="Gene3D" id="1.10.510.10">
    <property type="entry name" value="Transferase(Phosphotransferase) domain 1"/>
    <property type="match status" value="1"/>
</dbReference>
<feature type="compositionally biased region" description="Pro residues" evidence="7">
    <location>
        <begin position="255"/>
        <end position="271"/>
    </location>
</feature>
<dbReference type="Proteomes" id="UP000054279">
    <property type="component" value="Unassembled WGS sequence"/>
</dbReference>
<feature type="region of interest" description="Disordered" evidence="7">
    <location>
        <begin position="32"/>
        <end position="133"/>
    </location>
</feature>
<dbReference type="EMBL" id="KN837322">
    <property type="protein sequence ID" value="KIJ27857.1"/>
    <property type="molecule type" value="Genomic_DNA"/>
</dbReference>
<dbReference type="GO" id="GO:0004674">
    <property type="term" value="F:protein serine/threonine kinase activity"/>
    <property type="evidence" value="ECO:0007669"/>
    <property type="project" value="UniProtKB-KW"/>
</dbReference>
<dbReference type="Pfam" id="PF00069">
    <property type="entry name" value="Pkinase"/>
    <property type="match status" value="1"/>
</dbReference>
<evidence type="ECO:0000256" key="7">
    <source>
        <dbReference type="SAM" id="MobiDB-lite"/>
    </source>
</evidence>
<evidence type="ECO:0000256" key="2">
    <source>
        <dbReference type="ARBA" id="ARBA00022527"/>
    </source>
</evidence>
<evidence type="ECO:0000313" key="9">
    <source>
        <dbReference type="EMBL" id="KIJ27857.1"/>
    </source>
</evidence>
<dbReference type="SMART" id="SM00220">
    <property type="entry name" value="S_TKc"/>
    <property type="match status" value="1"/>
</dbReference>
<dbReference type="InterPro" id="IPR008271">
    <property type="entry name" value="Ser/Thr_kinase_AS"/>
</dbReference>
<evidence type="ECO:0000313" key="10">
    <source>
        <dbReference type="Proteomes" id="UP000054279"/>
    </source>
</evidence>
<evidence type="ECO:0000256" key="6">
    <source>
        <dbReference type="ARBA" id="ARBA00022840"/>
    </source>
</evidence>
<dbReference type="PROSITE" id="PS50011">
    <property type="entry name" value="PROTEIN_KINASE_DOM"/>
    <property type="match status" value="1"/>
</dbReference>
<organism evidence="9 10">
    <name type="scientific">Sphaerobolus stellatus (strain SS14)</name>
    <dbReference type="NCBI Taxonomy" id="990650"/>
    <lineage>
        <taxon>Eukaryota</taxon>
        <taxon>Fungi</taxon>
        <taxon>Dikarya</taxon>
        <taxon>Basidiomycota</taxon>
        <taxon>Agaricomycotina</taxon>
        <taxon>Agaricomycetes</taxon>
        <taxon>Phallomycetidae</taxon>
        <taxon>Geastrales</taxon>
        <taxon>Sphaerobolaceae</taxon>
        <taxon>Sphaerobolus</taxon>
    </lineage>
</organism>
<keyword evidence="3" id="KW-0808">Transferase</keyword>
<dbReference type="GO" id="GO:0005524">
    <property type="term" value="F:ATP binding"/>
    <property type="evidence" value="ECO:0007669"/>
    <property type="project" value="UniProtKB-KW"/>
</dbReference>
<gene>
    <name evidence="9" type="ORF">M422DRAFT_54881</name>
</gene>
<feature type="domain" description="Protein kinase" evidence="8">
    <location>
        <begin position="305"/>
        <end position="660"/>
    </location>
</feature>